<accession>A0A6M1SRS5</accession>
<evidence type="ECO:0008006" key="3">
    <source>
        <dbReference type="Google" id="ProtNLM"/>
    </source>
</evidence>
<dbReference type="RefSeq" id="WP_164534318.1">
    <property type="nucleotide sequence ID" value="NZ_JAALFG010000002.1"/>
</dbReference>
<protein>
    <recommendedName>
        <fullName evidence="3">GAF domain-containing protein</fullName>
    </recommendedName>
</protein>
<dbReference type="PANTHER" id="PTHR43102">
    <property type="entry name" value="SLR1143 PROTEIN"/>
    <property type="match status" value="1"/>
</dbReference>
<sequence>MGTDIRAQCRYVARRIRRMAPELQIVAVVLNPLMAEETAETLHVDSVFHEFDAAVDGVVALEAPKTMRRAQMQHQPFAGLGRGDDALGQELDAIAKRFGVPAVLINLLDDERHSQDEDALRLTQLVVESNAPLIVHSTESNDKVGENAYMLTNGIDLYAGVPLVLADGTKAGALALLDYDPHPFTAEDAARLQAEAEALVRRFG</sequence>
<evidence type="ECO:0000313" key="2">
    <source>
        <dbReference type="Proteomes" id="UP000474802"/>
    </source>
</evidence>
<dbReference type="Gene3D" id="3.30.450.40">
    <property type="match status" value="1"/>
</dbReference>
<dbReference type="PANTHER" id="PTHR43102:SF2">
    <property type="entry name" value="GAF DOMAIN-CONTAINING PROTEIN"/>
    <property type="match status" value="1"/>
</dbReference>
<organism evidence="1 2">
    <name type="scientific">Devosia aurantiaca</name>
    <dbReference type="NCBI Taxonomy" id="2714858"/>
    <lineage>
        <taxon>Bacteria</taxon>
        <taxon>Pseudomonadati</taxon>
        <taxon>Pseudomonadota</taxon>
        <taxon>Alphaproteobacteria</taxon>
        <taxon>Hyphomicrobiales</taxon>
        <taxon>Devosiaceae</taxon>
        <taxon>Devosia</taxon>
    </lineage>
</organism>
<reference evidence="1 2" key="2">
    <citation type="submission" date="2020-03" db="EMBL/GenBank/DDBJ databases">
        <title>Devosia chinhatensis sp. nov., isolated from a hexachlorocyclohexane (HCH) dump site in India.</title>
        <authorList>
            <person name="Kumar M."/>
            <person name="Lal R."/>
        </authorList>
    </citation>
    <scope>NUCLEOTIDE SEQUENCE [LARGE SCALE GENOMIC DNA]</scope>
    <source>
        <strain evidence="1 2">H239</strain>
    </source>
</reference>
<reference evidence="1 2" key="1">
    <citation type="submission" date="2020-02" db="EMBL/GenBank/DDBJ databases">
        <authorList>
            <person name="Khan S.A."/>
            <person name="Jeon C.O."/>
            <person name="Chun B.H."/>
        </authorList>
    </citation>
    <scope>NUCLEOTIDE SEQUENCE [LARGE SCALE GENOMIC DNA]</scope>
    <source>
        <strain evidence="1 2">H239</strain>
    </source>
</reference>
<keyword evidence="2" id="KW-1185">Reference proteome</keyword>
<dbReference type="SUPFAM" id="SSF55781">
    <property type="entry name" value="GAF domain-like"/>
    <property type="match status" value="1"/>
</dbReference>
<proteinExistence type="predicted"/>
<dbReference type="InterPro" id="IPR029016">
    <property type="entry name" value="GAF-like_dom_sf"/>
</dbReference>
<dbReference type="EMBL" id="JAALFG010000002">
    <property type="protein sequence ID" value="NGP18082.1"/>
    <property type="molecule type" value="Genomic_DNA"/>
</dbReference>
<evidence type="ECO:0000313" key="1">
    <source>
        <dbReference type="EMBL" id="NGP18082.1"/>
    </source>
</evidence>
<name>A0A6M1SRS5_9HYPH</name>
<gene>
    <name evidence="1" type="ORF">G5575_10790</name>
</gene>
<comment type="caution">
    <text evidence="1">The sequence shown here is derived from an EMBL/GenBank/DDBJ whole genome shotgun (WGS) entry which is preliminary data.</text>
</comment>
<dbReference type="AlphaFoldDB" id="A0A6M1SRS5"/>
<dbReference type="Proteomes" id="UP000474802">
    <property type="component" value="Unassembled WGS sequence"/>
</dbReference>